<keyword evidence="7" id="KW-0539">Nucleus</keyword>
<evidence type="ECO:0000256" key="7">
    <source>
        <dbReference type="ARBA" id="ARBA00023242"/>
    </source>
</evidence>
<comment type="cofactor">
    <cofactor evidence="1">
        <name>a divalent metal cation</name>
        <dbReference type="ChEBI" id="CHEBI:60240"/>
    </cofactor>
</comment>
<name>A0A8T2MTC7_ASTMX</name>
<keyword evidence="5" id="KW-0479">Metal-binding</keyword>
<reference evidence="10 11" key="1">
    <citation type="submission" date="2021-07" db="EMBL/GenBank/DDBJ databases">
        <authorList>
            <person name="Imarazene B."/>
            <person name="Zahm M."/>
            <person name="Klopp C."/>
            <person name="Cabau C."/>
            <person name="Beille S."/>
            <person name="Jouanno E."/>
            <person name="Castinel A."/>
            <person name="Lluch J."/>
            <person name="Gil L."/>
            <person name="Kuchtly C."/>
            <person name="Lopez Roques C."/>
            <person name="Donnadieu C."/>
            <person name="Parrinello H."/>
            <person name="Journot L."/>
            <person name="Du K."/>
            <person name="Schartl M."/>
            <person name="Retaux S."/>
            <person name="Guiguen Y."/>
        </authorList>
    </citation>
    <scope>NUCLEOTIDE SEQUENCE [LARGE SCALE GENOMIC DNA]</scope>
    <source>
        <strain evidence="10">Pach_M1</strain>
        <tissue evidence="10">Testis</tissue>
    </source>
</reference>
<evidence type="ECO:0000256" key="3">
    <source>
        <dbReference type="ARBA" id="ARBA00006958"/>
    </source>
</evidence>
<evidence type="ECO:0000256" key="8">
    <source>
        <dbReference type="SAM" id="MobiDB-lite"/>
    </source>
</evidence>
<feature type="region of interest" description="Disordered" evidence="8">
    <location>
        <begin position="324"/>
        <end position="344"/>
    </location>
</feature>
<comment type="similarity">
    <text evidence="3">Belongs to the HARBI1 family.</text>
</comment>
<keyword evidence="4" id="KW-0540">Nuclease</keyword>
<evidence type="ECO:0000256" key="4">
    <source>
        <dbReference type="ARBA" id="ARBA00022722"/>
    </source>
</evidence>
<dbReference type="AlphaFoldDB" id="A0A8T2MTC7"/>
<comment type="subcellular location">
    <subcellularLocation>
        <location evidence="2">Nucleus</location>
    </subcellularLocation>
</comment>
<sequence length="376" mass="42638">MAVKKKRRVWVHETLRSREHLGEFRLVKELRLHDDRFQNYFRLSREQFDLVLMRVGPVVYRMKTNFRDPISATQRLAICLRYLATGDSYTTIASSYRVGISTVANIVREVSKAIWDSLVEDFMPVPKAAQWREIAQGYMETWQFPNCVGAIDGKHVVMRAPNNSGSQYYNYKGAFSIVLLAVVDARYLFRVVDIGAFGRNSDGGTLAASAFGETLREARLDLPEDMLIPGAEHLGTMPHVFVGDEAFPLRRNLLRPYPGRNLSLRRRIFNYRLSRARRVVENAFGILTAQWRIYQRVIGVSPEIVDAIVKATVVLHNLQRWNTPVEPPGSSEDAPALQPARRVGTNNATQEAIASREAFTTYFCSAAGAMPWDPEA</sequence>
<dbReference type="GO" id="GO:0016787">
    <property type="term" value="F:hydrolase activity"/>
    <property type="evidence" value="ECO:0007669"/>
    <property type="project" value="UniProtKB-KW"/>
</dbReference>
<gene>
    <name evidence="10" type="ORF">AMEX_G2648</name>
</gene>
<evidence type="ECO:0000313" key="11">
    <source>
        <dbReference type="Proteomes" id="UP000752171"/>
    </source>
</evidence>
<protein>
    <submittedName>
        <fullName evidence="10">Protein ALP1-like</fullName>
    </submittedName>
</protein>
<dbReference type="GO" id="GO:0004518">
    <property type="term" value="F:nuclease activity"/>
    <property type="evidence" value="ECO:0007669"/>
    <property type="project" value="UniProtKB-KW"/>
</dbReference>
<dbReference type="InterPro" id="IPR045249">
    <property type="entry name" value="HARBI1-like"/>
</dbReference>
<keyword evidence="6" id="KW-0378">Hydrolase</keyword>
<comment type="caution">
    <text evidence="10">The sequence shown here is derived from an EMBL/GenBank/DDBJ whole genome shotgun (WGS) entry which is preliminary data.</text>
</comment>
<dbReference type="GO" id="GO:0046872">
    <property type="term" value="F:metal ion binding"/>
    <property type="evidence" value="ECO:0007669"/>
    <property type="project" value="UniProtKB-KW"/>
</dbReference>
<dbReference type="EMBL" id="JAICCE010000001">
    <property type="protein sequence ID" value="KAG9283831.1"/>
    <property type="molecule type" value="Genomic_DNA"/>
</dbReference>
<evidence type="ECO:0000256" key="5">
    <source>
        <dbReference type="ARBA" id="ARBA00022723"/>
    </source>
</evidence>
<evidence type="ECO:0000313" key="10">
    <source>
        <dbReference type="EMBL" id="KAG9283831.1"/>
    </source>
</evidence>
<evidence type="ECO:0000256" key="6">
    <source>
        <dbReference type="ARBA" id="ARBA00022801"/>
    </source>
</evidence>
<dbReference type="GO" id="GO:0005634">
    <property type="term" value="C:nucleus"/>
    <property type="evidence" value="ECO:0007669"/>
    <property type="project" value="UniProtKB-SubCell"/>
</dbReference>
<dbReference type="Proteomes" id="UP000752171">
    <property type="component" value="Unassembled WGS sequence"/>
</dbReference>
<dbReference type="Pfam" id="PF13359">
    <property type="entry name" value="DDE_Tnp_4"/>
    <property type="match status" value="1"/>
</dbReference>
<evidence type="ECO:0000256" key="1">
    <source>
        <dbReference type="ARBA" id="ARBA00001968"/>
    </source>
</evidence>
<feature type="domain" description="DDE Tnp4" evidence="9">
    <location>
        <begin position="151"/>
        <end position="317"/>
    </location>
</feature>
<accession>A0A8T2MTC7</accession>
<dbReference type="PANTHER" id="PTHR22930:SF279">
    <property type="entry name" value="SIMILAR TO ENSANGP00000010363"/>
    <property type="match status" value="1"/>
</dbReference>
<organism evidence="10 11">
    <name type="scientific">Astyanax mexicanus</name>
    <name type="common">Blind cave fish</name>
    <name type="synonym">Astyanax fasciatus mexicanus</name>
    <dbReference type="NCBI Taxonomy" id="7994"/>
    <lineage>
        <taxon>Eukaryota</taxon>
        <taxon>Metazoa</taxon>
        <taxon>Chordata</taxon>
        <taxon>Craniata</taxon>
        <taxon>Vertebrata</taxon>
        <taxon>Euteleostomi</taxon>
        <taxon>Actinopterygii</taxon>
        <taxon>Neopterygii</taxon>
        <taxon>Teleostei</taxon>
        <taxon>Ostariophysi</taxon>
        <taxon>Characiformes</taxon>
        <taxon>Characoidei</taxon>
        <taxon>Acestrorhamphidae</taxon>
        <taxon>Acestrorhamphinae</taxon>
        <taxon>Astyanax</taxon>
    </lineage>
</organism>
<dbReference type="PANTHER" id="PTHR22930">
    <property type="match status" value="1"/>
</dbReference>
<evidence type="ECO:0000259" key="9">
    <source>
        <dbReference type="Pfam" id="PF13359"/>
    </source>
</evidence>
<proteinExistence type="inferred from homology"/>
<dbReference type="InterPro" id="IPR027806">
    <property type="entry name" value="HARBI1_dom"/>
</dbReference>
<evidence type="ECO:0000256" key="2">
    <source>
        <dbReference type="ARBA" id="ARBA00004123"/>
    </source>
</evidence>